<keyword evidence="1" id="KW-1133">Transmembrane helix</keyword>
<keyword evidence="1 2" id="KW-0812">Transmembrane</keyword>
<keyword evidence="1" id="KW-0472">Membrane</keyword>
<accession>A0A072TPD1</accession>
<protein>
    <submittedName>
        <fullName evidence="2">Transmembrane protein, putative</fullName>
    </submittedName>
</protein>
<feature type="transmembrane region" description="Helical" evidence="1">
    <location>
        <begin position="21"/>
        <end position="43"/>
    </location>
</feature>
<reference evidence="2 4" key="2">
    <citation type="journal article" date="2014" name="BMC Genomics">
        <title>An improved genome release (version Mt4.0) for the model legume Medicago truncatula.</title>
        <authorList>
            <person name="Tang H."/>
            <person name="Krishnakumar V."/>
            <person name="Bidwell S."/>
            <person name="Rosen B."/>
            <person name="Chan A."/>
            <person name="Zhou S."/>
            <person name="Gentzbittel L."/>
            <person name="Childs K.L."/>
            <person name="Yandell M."/>
            <person name="Gundlach H."/>
            <person name="Mayer K.F."/>
            <person name="Schwartz D.C."/>
            <person name="Town C.D."/>
        </authorList>
    </citation>
    <scope>GENOME REANNOTATION</scope>
    <source>
        <strain evidence="2">A17</strain>
        <strain evidence="3 4">cv. Jemalong A17</strain>
    </source>
</reference>
<reference evidence="2 4" key="1">
    <citation type="journal article" date="2011" name="Nature">
        <title>The Medicago genome provides insight into the evolution of rhizobial symbioses.</title>
        <authorList>
            <person name="Young N.D."/>
            <person name="Debelle F."/>
            <person name="Oldroyd G.E."/>
            <person name="Geurts R."/>
            <person name="Cannon S.B."/>
            <person name="Udvardi M.K."/>
            <person name="Benedito V.A."/>
            <person name="Mayer K.F."/>
            <person name="Gouzy J."/>
            <person name="Schoof H."/>
            <person name="Van de Peer Y."/>
            <person name="Proost S."/>
            <person name="Cook D.R."/>
            <person name="Meyers B.C."/>
            <person name="Spannagl M."/>
            <person name="Cheung F."/>
            <person name="De Mita S."/>
            <person name="Krishnakumar V."/>
            <person name="Gundlach H."/>
            <person name="Zhou S."/>
            <person name="Mudge J."/>
            <person name="Bharti A.K."/>
            <person name="Murray J.D."/>
            <person name="Naoumkina M.A."/>
            <person name="Rosen B."/>
            <person name="Silverstein K.A."/>
            <person name="Tang H."/>
            <person name="Rombauts S."/>
            <person name="Zhao P.X."/>
            <person name="Zhou P."/>
            <person name="Barbe V."/>
            <person name="Bardou P."/>
            <person name="Bechner M."/>
            <person name="Bellec A."/>
            <person name="Berger A."/>
            <person name="Berges H."/>
            <person name="Bidwell S."/>
            <person name="Bisseling T."/>
            <person name="Choisne N."/>
            <person name="Couloux A."/>
            <person name="Denny R."/>
            <person name="Deshpande S."/>
            <person name="Dai X."/>
            <person name="Doyle J.J."/>
            <person name="Dudez A.M."/>
            <person name="Farmer A.D."/>
            <person name="Fouteau S."/>
            <person name="Franken C."/>
            <person name="Gibelin C."/>
            <person name="Gish J."/>
            <person name="Goldstein S."/>
            <person name="Gonzalez A.J."/>
            <person name="Green P.J."/>
            <person name="Hallab A."/>
            <person name="Hartog M."/>
            <person name="Hua A."/>
            <person name="Humphray S.J."/>
            <person name="Jeong D.H."/>
            <person name="Jing Y."/>
            <person name="Jocker A."/>
            <person name="Kenton S.M."/>
            <person name="Kim D.J."/>
            <person name="Klee K."/>
            <person name="Lai H."/>
            <person name="Lang C."/>
            <person name="Lin S."/>
            <person name="Macmil S.L."/>
            <person name="Magdelenat G."/>
            <person name="Matthews L."/>
            <person name="McCorrison J."/>
            <person name="Monaghan E.L."/>
            <person name="Mun J.H."/>
            <person name="Najar F.Z."/>
            <person name="Nicholson C."/>
            <person name="Noirot C."/>
            <person name="O'Bleness M."/>
            <person name="Paule C.R."/>
            <person name="Poulain J."/>
            <person name="Prion F."/>
            <person name="Qin B."/>
            <person name="Qu C."/>
            <person name="Retzel E.F."/>
            <person name="Riddle C."/>
            <person name="Sallet E."/>
            <person name="Samain S."/>
            <person name="Samson N."/>
            <person name="Sanders I."/>
            <person name="Saurat O."/>
            <person name="Scarpelli C."/>
            <person name="Schiex T."/>
            <person name="Segurens B."/>
            <person name="Severin A.J."/>
            <person name="Sherrier D.J."/>
            <person name="Shi R."/>
            <person name="Sims S."/>
            <person name="Singer S.R."/>
            <person name="Sinharoy S."/>
            <person name="Sterck L."/>
            <person name="Viollet A."/>
            <person name="Wang B.B."/>
            <person name="Wang K."/>
            <person name="Wang M."/>
            <person name="Wang X."/>
            <person name="Warfsmann J."/>
            <person name="Weissenbach J."/>
            <person name="White D.D."/>
            <person name="White J.D."/>
            <person name="Wiley G.B."/>
            <person name="Wincker P."/>
            <person name="Xing Y."/>
            <person name="Yang L."/>
            <person name="Yao Z."/>
            <person name="Ying F."/>
            <person name="Zhai J."/>
            <person name="Zhou L."/>
            <person name="Zuber A."/>
            <person name="Denarie J."/>
            <person name="Dixon R.A."/>
            <person name="May G.D."/>
            <person name="Schwartz D.C."/>
            <person name="Rogers J."/>
            <person name="Quetier F."/>
            <person name="Town C.D."/>
            <person name="Roe B.A."/>
        </authorList>
    </citation>
    <scope>NUCLEOTIDE SEQUENCE [LARGE SCALE GENOMIC DNA]</scope>
    <source>
        <strain evidence="2">A17</strain>
        <strain evidence="3 4">cv. Jemalong A17</strain>
    </source>
</reference>
<dbReference type="Proteomes" id="UP000002051">
    <property type="component" value="Chromosome 8"/>
</dbReference>
<organism evidence="2 4">
    <name type="scientific">Medicago truncatula</name>
    <name type="common">Barrel medic</name>
    <name type="synonym">Medicago tribuloides</name>
    <dbReference type="NCBI Taxonomy" id="3880"/>
    <lineage>
        <taxon>Eukaryota</taxon>
        <taxon>Viridiplantae</taxon>
        <taxon>Streptophyta</taxon>
        <taxon>Embryophyta</taxon>
        <taxon>Tracheophyta</taxon>
        <taxon>Spermatophyta</taxon>
        <taxon>Magnoliopsida</taxon>
        <taxon>eudicotyledons</taxon>
        <taxon>Gunneridae</taxon>
        <taxon>Pentapetalae</taxon>
        <taxon>rosids</taxon>
        <taxon>fabids</taxon>
        <taxon>Fabales</taxon>
        <taxon>Fabaceae</taxon>
        <taxon>Papilionoideae</taxon>
        <taxon>50 kb inversion clade</taxon>
        <taxon>NPAAA clade</taxon>
        <taxon>Hologalegina</taxon>
        <taxon>IRL clade</taxon>
        <taxon>Trifolieae</taxon>
        <taxon>Medicago</taxon>
    </lineage>
</organism>
<name>A0A072TPD1_MEDTR</name>
<sequence length="66" mass="7845">MPQCSQEEHEVRRKKMSRYTILCLARPSFYFKVINIICVWGRANPNFIKNFRSTIGIVVEYKAFES</sequence>
<keyword evidence="4" id="KW-1185">Reference proteome</keyword>
<dbReference type="AlphaFoldDB" id="A0A072TPD1"/>
<proteinExistence type="predicted"/>
<dbReference type="EnsemblPlants" id="KEH19071">
    <property type="protein sequence ID" value="KEH19071"/>
    <property type="gene ID" value="MTR_8g037155"/>
</dbReference>
<dbReference type="HOGENOM" id="CLU_2835047_0_0_1"/>
<evidence type="ECO:0000313" key="4">
    <source>
        <dbReference type="Proteomes" id="UP000002051"/>
    </source>
</evidence>
<gene>
    <name evidence="2" type="ordered locus">MTR_8g037155</name>
</gene>
<evidence type="ECO:0000313" key="2">
    <source>
        <dbReference type="EMBL" id="KEH19071.1"/>
    </source>
</evidence>
<dbReference type="EMBL" id="CM001224">
    <property type="protein sequence ID" value="KEH19071.1"/>
    <property type="molecule type" value="Genomic_DNA"/>
</dbReference>
<evidence type="ECO:0000313" key="3">
    <source>
        <dbReference type="EnsemblPlants" id="KEH19071"/>
    </source>
</evidence>
<reference evidence="3" key="3">
    <citation type="submission" date="2015-04" db="UniProtKB">
        <authorList>
            <consortium name="EnsemblPlants"/>
        </authorList>
    </citation>
    <scope>IDENTIFICATION</scope>
    <source>
        <strain evidence="3">cv. Jemalong A17</strain>
    </source>
</reference>
<evidence type="ECO:0000256" key="1">
    <source>
        <dbReference type="SAM" id="Phobius"/>
    </source>
</evidence>